<reference evidence="1" key="1">
    <citation type="journal article" date="2021" name="Open Biol.">
        <title>Shared evolutionary footprints suggest mitochondrial oxidative damage underlies multiple complex I losses in fungi.</title>
        <authorList>
            <person name="Schikora-Tamarit M.A."/>
            <person name="Marcet-Houben M."/>
            <person name="Nosek J."/>
            <person name="Gabaldon T."/>
        </authorList>
    </citation>
    <scope>NUCLEOTIDE SEQUENCE</scope>
    <source>
        <strain evidence="1">NCAIM Y.01608</strain>
    </source>
</reference>
<sequence length="112" mass="12071">MAASAATVSSAEEAFFWASARSDLMFSEEKASNGWASTVEILSFEPGRMLANPPDTKYLEAVPDDSITSTTPGANSSTVGTWLAKTPISPELAGRLTWLTSLFVKMAWHVRN</sequence>
<protein>
    <submittedName>
        <fullName evidence="1">Uncharacterized protein</fullName>
    </submittedName>
</protein>
<evidence type="ECO:0000313" key="2">
    <source>
        <dbReference type="Proteomes" id="UP000788993"/>
    </source>
</evidence>
<name>A0A9P8PV51_9ASCO</name>
<proteinExistence type="predicted"/>
<accession>A0A9P8PV51</accession>
<dbReference type="EMBL" id="JAEUBD010000095">
    <property type="protein sequence ID" value="KAH3677834.1"/>
    <property type="molecule type" value="Genomic_DNA"/>
</dbReference>
<evidence type="ECO:0000313" key="1">
    <source>
        <dbReference type="EMBL" id="KAH3677834.1"/>
    </source>
</evidence>
<dbReference type="Proteomes" id="UP000788993">
    <property type="component" value="Unassembled WGS sequence"/>
</dbReference>
<reference evidence="1" key="2">
    <citation type="submission" date="2021-01" db="EMBL/GenBank/DDBJ databases">
        <authorList>
            <person name="Schikora-Tamarit M.A."/>
        </authorList>
    </citation>
    <scope>NUCLEOTIDE SEQUENCE</scope>
    <source>
        <strain evidence="1">NCAIM Y.01608</strain>
    </source>
</reference>
<gene>
    <name evidence="1" type="ORF">OGATHE_000488</name>
</gene>
<dbReference type="AlphaFoldDB" id="A0A9P8PV51"/>
<organism evidence="1 2">
    <name type="scientific">Ogataea polymorpha</name>
    <dbReference type="NCBI Taxonomy" id="460523"/>
    <lineage>
        <taxon>Eukaryota</taxon>
        <taxon>Fungi</taxon>
        <taxon>Dikarya</taxon>
        <taxon>Ascomycota</taxon>
        <taxon>Saccharomycotina</taxon>
        <taxon>Pichiomycetes</taxon>
        <taxon>Pichiales</taxon>
        <taxon>Pichiaceae</taxon>
        <taxon>Ogataea</taxon>
    </lineage>
</organism>
<comment type="caution">
    <text evidence="1">The sequence shown here is derived from an EMBL/GenBank/DDBJ whole genome shotgun (WGS) entry which is preliminary data.</text>
</comment>
<keyword evidence="2" id="KW-1185">Reference proteome</keyword>